<evidence type="ECO:0000313" key="10">
    <source>
        <dbReference type="Proteomes" id="UP001201262"/>
    </source>
</evidence>
<protein>
    <recommendedName>
        <fullName evidence="8">Zn(2)-C6 fungal-type domain-containing protein</fullName>
    </recommendedName>
</protein>
<evidence type="ECO:0000256" key="1">
    <source>
        <dbReference type="ARBA" id="ARBA00022723"/>
    </source>
</evidence>
<evidence type="ECO:0000313" key="9">
    <source>
        <dbReference type="EMBL" id="KAH8703548.1"/>
    </source>
</evidence>
<dbReference type="GO" id="GO:0008270">
    <property type="term" value="F:zinc ion binding"/>
    <property type="evidence" value="ECO:0007669"/>
    <property type="project" value="InterPro"/>
</dbReference>
<keyword evidence="5" id="KW-0539">Nucleus</keyword>
<dbReference type="PROSITE" id="PS50048">
    <property type="entry name" value="ZN2_CY6_FUNGAL_2"/>
    <property type="match status" value="1"/>
</dbReference>
<evidence type="ECO:0000256" key="2">
    <source>
        <dbReference type="ARBA" id="ARBA00023015"/>
    </source>
</evidence>
<accession>A0AAD4PZZ7</accession>
<evidence type="ECO:0000256" key="7">
    <source>
        <dbReference type="SAM" id="Phobius"/>
    </source>
</evidence>
<organism evidence="9 10">
    <name type="scientific">Talaromyces proteolyticus</name>
    <dbReference type="NCBI Taxonomy" id="1131652"/>
    <lineage>
        <taxon>Eukaryota</taxon>
        <taxon>Fungi</taxon>
        <taxon>Dikarya</taxon>
        <taxon>Ascomycota</taxon>
        <taxon>Pezizomycotina</taxon>
        <taxon>Eurotiomycetes</taxon>
        <taxon>Eurotiomycetidae</taxon>
        <taxon>Eurotiales</taxon>
        <taxon>Trichocomaceae</taxon>
        <taxon>Talaromyces</taxon>
        <taxon>Talaromyces sect. Bacilispori</taxon>
    </lineage>
</organism>
<dbReference type="InterPro" id="IPR007219">
    <property type="entry name" value="XnlR_reg_dom"/>
</dbReference>
<name>A0AAD4PZZ7_9EURO</name>
<evidence type="ECO:0000256" key="3">
    <source>
        <dbReference type="ARBA" id="ARBA00023125"/>
    </source>
</evidence>
<keyword evidence="7" id="KW-0812">Transmembrane</keyword>
<comment type="caution">
    <text evidence="9">The sequence shown here is derived from an EMBL/GenBank/DDBJ whole genome shotgun (WGS) entry which is preliminary data.</text>
</comment>
<feature type="domain" description="Zn(2)-C6 fungal-type" evidence="8">
    <location>
        <begin position="31"/>
        <end position="64"/>
    </location>
</feature>
<keyword evidence="2" id="KW-0805">Transcription regulation</keyword>
<dbReference type="GO" id="GO:0000981">
    <property type="term" value="F:DNA-binding transcription factor activity, RNA polymerase II-specific"/>
    <property type="evidence" value="ECO:0007669"/>
    <property type="project" value="InterPro"/>
</dbReference>
<sequence length="770" mass="86200">MTDRGSQTRGLPVGEVRIEPRRRKVRKGTQSCWECKRKKIKCIFTAPTDSLCHGCKRRGTPCISQEFPEDPGSTRRQLGDRLGRVEELVGRLIRDSRKDDPNDTSPRSTQSDGRVEHRYLTGQADGASTSPSSTTLNWNGQDPAVRLPITAPSNSPSLLVNAISLGRDTSTADTYNDLSRTLSAAWPSLRDLNIILSIGFGGLAIFHGVICMPYSKFMGPERPSPQKMLQLPPPGSHPVLIAQKLLMLGTYLQGIPPTDIEALKNLSIPHRDTMHRAVETASRLVTSNDDLVNTIEGIECIMIESMYRNNEGNLRRAYLIIRRALVIAQMIGLDRGNNSSLLKALEPETRTRIDPAYMWFRIIQSDRYLSLMLGLPQGTLDNDFAIAEVMEECSPMERMERMVCSAGGQIIQRKHDDKQNFAFTQETDKLLRGAAALMPPQWWLAPDLSTRDADDLNVIHDTVRLMNQFTYYHLLQRLHLPYLLHPSTDPRYDYSKVTAVMASRELLSRFVPFRSSKNHGSFCRGVDFLAFIASTTLCLAHIDACRQINFCANEGRGSAQLGLLSHQRLSDRGMMERVLESMEYIGQTNNDNMATKIAHITRQLLSIEDDAAMGGSYKADSSLNSIEQEDLECNGILIDGGTGLKIYIPYIGTIRIERHGVFRPSVPAGLRSREIAGLTESFDPPLPGLIERPAEHVQSRRISEDCMSDNSTNIRPVGLQVQDDRAFDFNDTAGLYSQWFVPGLDSSDEWDLQGIDTAFFNSIFQFRGSE</sequence>
<feature type="compositionally biased region" description="Polar residues" evidence="6">
    <location>
        <begin position="103"/>
        <end position="112"/>
    </location>
</feature>
<evidence type="ECO:0000256" key="6">
    <source>
        <dbReference type="SAM" id="MobiDB-lite"/>
    </source>
</evidence>
<evidence type="ECO:0000256" key="5">
    <source>
        <dbReference type="ARBA" id="ARBA00023242"/>
    </source>
</evidence>
<keyword evidence="3" id="KW-0238">DNA-binding</keyword>
<keyword evidence="7" id="KW-0472">Membrane</keyword>
<dbReference type="Pfam" id="PF00172">
    <property type="entry name" value="Zn_clus"/>
    <property type="match status" value="1"/>
</dbReference>
<proteinExistence type="predicted"/>
<keyword evidence="10" id="KW-1185">Reference proteome</keyword>
<dbReference type="Gene3D" id="4.10.240.10">
    <property type="entry name" value="Zn(2)-C6 fungal-type DNA-binding domain"/>
    <property type="match status" value="1"/>
</dbReference>
<dbReference type="PROSITE" id="PS00463">
    <property type="entry name" value="ZN2_CY6_FUNGAL_1"/>
    <property type="match status" value="1"/>
</dbReference>
<feature type="region of interest" description="Disordered" evidence="6">
    <location>
        <begin position="91"/>
        <end position="116"/>
    </location>
</feature>
<evidence type="ECO:0000259" key="8">
    <source>
        <dbReference type="PROSITE" id="PS50048"/>
    </source>
</evidence>
<reference evidence="9" key="1">
    <citation type="submission" date="2021-12" db="EMBL/GenBank/DDBJ databases">
        <title>Convergent genome expansion in fungi linked to evolution of root-endophyte symbiosis.</title>
        <authorList>
            <consortium name="DOE Joint Genome Institute"/>
            <person name="Ke Y.-H."/>
            <person name="Bonito G."/>
            <person name="Liao H.-L."/>
            <person name="Looney B."/>
            <person name="Rojas-Flechas A."/>
            <person name="Nash J."/>
            <person name="Hameed K."/>
            <person name="Schadt C."/>
            <person name="Martin F."/>
            <person name="Crous P.W."/>
            <person name="Miettinen O."/>
            <person name="Magnuson J.K."/>
            <person name="Labbe J."/>
            <person name="Jacobson D."/>
            <person name="Doktycz M.J."/>
            <person name="Veneault-Fourrey C."/>
            <person name="Kuo A."/>
            <person name="Mondo S."/>
            <person name="Calhoun S."/>
            <person name="Riley R."/>
            <person name="Ohm R."/>
            <person name="LaButti K."/>
            <person name="Andreopoulos B."/>
            <person name="Pangilinan J."/>
            <person name="Nolan M."/>
            <person name="Tritt A."/>
            <person name="Clum A."/>
            <person name="Lipzen A."/>
            <person name="Daum C."/>
            <person name="Barry K."/>
            <person name="Grigoriev I.V."/>
            <person name="Vilgalys R."/>
        </authorList>
    </citation>
    <scope>NUCLEOTIDE SEQUENCE</scope>
    <source>
        <strain evidence="9">PMI_201</strain>
    </source>
</reference>
<dbReference type="GO" id="GO:0006351">
    <property type="term" value="P:DNA-templated transcription"/>
    <property type="evidence" value="ECO:0007669"/>
    <property type="project" value="InterPro"/>
</dbReference>
<keyword evidence="7" id="KW-1133">Transmembrane helix</keyword>
<dbReference type="PANTHER" id="PTHR47840">
    <property type="entry name" value="ZN(II)2CYS6 TRANSCRIPTION FACTOR (EUROFUNG)-RELATED"/>
    <property type="match status" value="1"/>
</dbReference>
<evidence type="ECO:0000256" key="4">
    <source>
        <dbReference type="ARBA" id="ARBA00023163"/>
    </source>
</evidence>
<dbReference type="PANTHER" id="PTHR47840:SF1">
    <property type="entry name" value="ZN(II)2CYS6 TRANSCRIPTION FACTOR (EUROFUNG)"/>
    <property type="match status" value="1"/>
</dbReference>
<dbReference type="CDD" id="cd12148">
    <property type="entry name" value="fungal_TF_MHR"/>
    <property type="match status" value="1"/>
</dbReference>
<dbReference type="GeneID" id="70240848"/>
<dbReference type="SUPFAM" id="SSF57701">
    <property type="entry name" value="Zn2/Cys6 DNA-binding domain"/>
    <property type="match status" value="1"/>
</dbReference>
<dbReference type="SMART" id="SM00066">
    <property type="entry name" value="GAL4"/>
    <property type="match status" value="1"/>
</dbReference>
<keyword evidence="4" id="KW-0804">Transcription</keyword>
<dbReference type="RefSeq" id="XP_046076566.1">
    <property type="nucleotide sequence ID" value="XM_046210561.1"/>
</dbReference>
<keyword evidence="1" id="KW-0479">Metal-binding</keyword>
<dbReference type="Proteomes" id="UP001201262">
    <property type="component" value="Unassembled WGS sequence"/>
</dbReference>
<dbReference type="GO" id="GO:0003677">
    <property type="term" value="F:DNA binding"/>
    <property type="evidence" value="ECO:0007669"/>
    <property type="project" value="UniProtKB-KW"/>
</dbReference>
<dbReference type="EMBL" id="JAJTJA010000002">
    <property type="protein sequence ID" value="KAH8703548.1"/>
    <property type="molecule type" value="Genomic_DNA"/>
</dbReference>
<dbReference type="CDD" id="cd00067">
    <property type="entry name" value="GAL4"/>
    <property type="match status" value="1"/>
</dbReference>
<dbReference type="InterPro" id="IPR036864">
    <property type="entry name" value="Zn2-C6_fun-type_DNA-bd_sf"/>
</dbReference>
<dbReference type="InterPro" id="IPR001138">
    <property type="entry name" value="Zn2Cys6_DnaBD"/>
</dbReference>
<dbReference type="AlphaFoldDB" id="A0AAD4PZZ7"/>
<dbReference type="SMART" id="SM00906">
    <property type="entry name" value="Fungal_trans"/>
    <property type="match status" value="1"/>
</dbReference>
<gene>
    <name evidence="9" type="ORF">BGW36DRAFT_288291</name>
</gene>
<feature type="compositionally biased region" description="Basic and acidic residues" evidence="6">
    <location>
        <begin position="91"/>
        <end position="101"/>
    </location>
</feature>
<feature type="transmembrane region" description="Helical" evidence="7">
    <location>
        <begin position="192"/>
        <end position="215"/>
    </location>
</feature>